<gene>
    <name evidence="9" type="ORF">ABVK25_004094</name>
</gene>
<keyword evidence="3" id="KW-0732">Signal</keyword>
<feature type="transmembrane region" description="Helical" evidence="7">
    <location>
        <begin position="80"/>
        <end position="101"/>
    </location>
</feature>
<name>A0ABR4BDG1_9LECA</name>
<evidence type="ECO:0000256" key="5">
    <source>
        <dbReference type="ARBA" id="ARBA00022989"/>
    </source>
</evidence>
<evidence type="ECO:0000313" key="10">
    <source>
        <dbReference type="Proteomes" id="UP001590951"/>
    </source>
</evidence>
<dbReference type="PANTHER" id="PTHR12640:SF0">
    <property type="entry name" value="DOLICHYL-DIPHOSPHOOLIGOSACCHARIDE--PROTEIN GLYCOSYLTRANSFERASE SUBUNIT 2"/>
    <property type="match status" value="1"/>
</dbReference>
<keyword evidence="2 7" id="KW-0812">Transmembrane</keyword>
<evidence type="ECO:0000259" key="8">
    <source>
        <dbReference type="Pfam" id="PF25147"/>
    </source>
</evidence>
<sequence>MDLAQKDIPLQLLVSSQPLEASLIIASFGSSKPYSSKAFELSIKLDTTSPQPSTEKPLRYGKLPEIHHIFKSGPKSPPKLITMAFVAAVVMALPVLLVAWLSLGANLNHLPMAFRSSPIPHALFFLSIVAMEGIFFMYYTSWNLFQTLPGAVGIGLVTFLSGSRALREVQERRLAGFR</sequence>
<reference evidence="9 10" key="1">
    <citation type="submission" date="2024-09" db="EMBL/GenBank/DDBJ databases">
        <title>Rethinking Asexuality: The Enigmatic Case of Functional Sexual Genes in Lepraria (Stereocaulaceae).</title>
        <authorList>
            <person name="Doellman M."/>
            <person name="Sun Y."/>
            <person name="Barcenas-Pena A."/>
            <person name="Lumbsch H.T."/>
            <person name="Grewe F."/>
        </authorList>
    </citation>
    <scope>NUCLEOTIDE SEQUENCE [LARGE SCALE GENOMIC DNA]</scope>
    <source>
        <strain evidence="9 10">Grewe 0041</strain>
    </source>
</reference>
<feature type="domain" description="Ribophorin II C-terminal" evidence="8">
    <location>
        <begin position="70"/>
        <end position="173"/>
    </location>
</feature>
<accession>A0ABR4BDG1</accession>
<evidence type="ECO:0000313" key="9">
    <source>
        <dbReference type="EMBL" id="KAL2055850.1"/>
    </source>
</evidence>
<organism evidence="9 10">
    <name type="scientific">Lepraria finkii</name>
    <dbReference type="NCBI Taxonomy" id="1340010"/>
    <lineage>
        <taxon>Eukaryota</taxon>
        <taxon>Fungi</taxon>
        <taxon>Dikarya</taxon>
        <taxon>Ascomycota</taxon>
        <taxon>Pezizomycotina</taxon>
        <taxon>Lecanoromycetes</taxon>
        <taxon>OSLEUM clade</taxon>
        <taxon>Lecanoromycetidae</taxon>
        <taxon>Lecanorales</taxon>
        <taxon>Lecanorineae</taxon>
        <taxon>Stereocaulaceae</taxon>
        <taxon>Lepraria</taxon>
    </lineage>
</organism>
<keyword evidence="10" id="KW-1185">Reference proteome</keyword>
<dbReference type="EMBL" id="JBHFEH010000010">
    <property type="protein sequence ID" value="KAL2055850.1"/>
    <property type="molecule type" value="Genomic_DNA"/>
</dbReference>
<keyword evidence="4" id="KW-0256">Endoplasmic reticulum</keyword>
<feature type="transmembrane region" description="Helical" evidence="7">
    <location>
        <begin position="122"/>
        <end position="141"/>
    </location>
</feature>
<dbReference type="InterPro" id="IPR056790">
    <property type="entry name" value="Ribophorin_II_C"/>
</dbReference>
<comment type="subcellular location">
    <subcellularLocation>
        <location evidence="1">Endoplasmic reticulum membrane</location>
        <topology evidence="1">Multi-pass membrane protein</topology>
    </subcellularLocation>
</comment>
<evidence type="ECO:0000256" key="7">
    <source>
        <dbReference type="SAM" id="Phobius"/>
    </source>
</evidence>
<dbReference type="Proteomes" id="UP001590951">
    <property type="component" value="Unassembled WGS sequence"/>
</dbReference>
<comment type="caution">
    <text evidence="9">The sequence shown here is derived from an EMBL/GenBank/DDBJ whole genome shotgun (WGS) entry which is preliminary data.</text>
</comment>
<evidence type="ECO:0000256" key="6">
    <source>
        <dbReference type="ARBA" id="ARBA00023136"/>
    </source>
</evidence>
<feature type="transmembrane region" description="Helical" evidence="7">
    <location>
        <begin position="147"/>
        <end position="166"/>
    </location>
</feature>
<proteinExistence type="predicted"/>
<evidence type="ECO:0000256" key="1">
    <source>
        <dbReference type="ARBA" id="ARBA00004477"/>
    </source>
</evidence>
<dbReference type="Pfam" id="PF25147">
    <property type="entry name" value="Ribophorin_II_C"/>
    <property type="match status" value="1"/>
</dbReference>
<dbReference type="PANTHER" id="PTHR12640">
    <property type="entry name" value="RIBOPHORIN II"/>
    <property type="match status" value="1"/>
</dbReference>
<evidence type="ECO:0000256" key="4">
    <source>
        <dbReference type="ARBA" id="ARBA00022824"/>
    </source>
</evidence>
<protein>
    <recommendedName>
        <fullName evidence="8">Ribophorin II C-terminal domain-containing protein</fullName>
    </recommendedName>
</protein>
<evidence type="ECO:0000256" key="2">
    <source>
        <dbReference type="ARBA" id="ARBA00022692"/>
    </source>
</evidence>
<evidence type="ECO:0000256" key="3">
    <source>
        <dbReference type="ARBA" id="ARBA00022729"/>
    </source>
</evidence>
<keyword evidence="6 7" id="KW-0472">Membrane</keyword>
<keyword evidence="5 7" id="KW-1133">Transmembrane helix</keyword>
<dbReference type="InterPro" id="IPR008814">
    <property type="entry name" value="Swp1"/>
</dbReference>